<sequence length="424" mass="44324">MRTEDELVEALRSAAGRAPGADELLAGVARRRRRRTRRRVSALAAAAAVVVVAAGVRGVVWDPGGVDAVAPTSSAPRPTVTRTLAPPPTAEPRPTVTLTITARPTGSAPPGRSKVVPAEMLWPGAYFTMPARDADGWRRRPIMGIGAAEVLLFASGPGEKTGRLEVYDSVTGEIRAVTTPRTDGMTGALVQVAAADGENLVWTSYGEKDGTSLRQIWTAPLTGKAKLLATVSGLGSDIDMMQLDGDHVVWSERSRGGVWRMPLAGGTPRRLPGGDGLHLVDWPVAGDVAADPGPSVRNQTLIADLTRGTKAAVAVPPGAKGLRCGRTWCTGHDDKGGFLQRFDGTAVTRLDALGSSAQAPARDRFVYVRDGVYDIATGKVAVIDADDGAWFADGGAPGPGSILYWENERGTLGVLNLAAVPPAQ</sequence>
<evidence type="ECO:0000313" key="3">
    <source>
        <dbReference type="EMBL" id="PZG16647.1"/>
    </source>
</evidence>
<dbReference type="Gene3D" id="2.120.10.30">
    <property type="entry name" value="TolB, C-terminal domain"/>
    <property type="match status" value="1"/>
</dbReference>
<feature type="region of interest" description="Disordered" evidence="1">
    <location>
        <begin position="72"/>
        <end position="95"/>
    </location>
</feature>
<name>A0A2W2F4Y9_9ACTN</name>
<keyword evidence="2" id="KW-1133">Transmembrane helix</keyword>
<dbReference type="OrthoDB" id="3542794at2"/>
<gene>
    <name evidence="3" type="ORF">C1J01_20485</name>
</gene>
<evidence type="ECO:0000256" key="2">
    <source>
        <dbReference type="SAM" id="Phobius"/>
    </source>
</evidence>
<dbReference type="SUPFAM" id="SSF69304">
    <property type="entry name" value="Tricorn protease N-terminal domain"/>
    <property type="match status" value="1"/>
</dbReference>
<keyword evidence="2" id="KW-0812">Transmembrane</keyword>
<keyword evidence="2" id="KW-0472">Membrane</keyword>
<organism evidence="3 4">
    <name type="scientific">Nonomuraea aridisoli</name>
    <dbReference type="NCBI Taxonomy" id="2070368"/>
    <lineage>
        <taxon>Bacteria</taxon>
        <taxon>Bacillati</taxon>
        <taxon>Actinomycetota</taxon>
        <taxon>Actinomycetes</taxon>
        <taxon>Streptosporangiales</taxon>
        <taxon>Streptosporangiaceae</taxon>
        <taxon>Nonomuraea</taxon>
    </lineage>
</organism>
<protein>
    <recommendedName>
        <fullName evidence="5">WD40 repeat domain-containing protein</fullName>
    </recommendedName>
</protein>
<comment type="caution">
    <text evidence="3">The sequence shown here is derived from an EMBL/GenBank/DDBJ whole genome shotgun (WGS) entry which is preliminary data.</text>
</comment>
<evidence type="ECO:0000256" key="1">
    <source>
        <dbReference type="SAM" id="MobiDB-lite"/>
    </source>
</evidence>
<dbReference type="InterPro" id="IPR011042">
    <property type="entry name" value="6-blade_b-propeller_TolB-like"/>
</dbReference>
<dbReference type="AlphaFoldDB" id="A0A2W2F4Y9"/>
<evidence type="ECO:0008006" key="5">
    <source>
        <dbReference type="Google" id="ProtNLM"/>
    </source>
</evidence>
<proteinExistence type="predicted"/>
<reference evidence="3 4" key="1">
    <citation type="submission" date="2018-01" db="EMBL/GenBank/DDBJ databases">
        <title>Draft genome sequence of Nonomuraea sp. KC333.</title>
        <authorList>
            <person name="Sahin N."/>
            <person name="Saygin H."/>
            <person name="Ay H."/>
        </authorList>
    </citation>
    <scope>NUCLEOTIDE SEQUENCE [LARGE SCALE GENOMIC DNA]</scope>
    <source>
        <strain evidence="3 4">KC333</strain>
    </source>
</reference>
<dbReference type="Proteomes" id="UP000249304">
    <property type="component" value="Unassembled WGS sequence"/>
</dbReference>
<evidence type="ECO:0000313" key="4">
    <source>
        <dbReference type="Proteomes" id="UP000249304"/>
    </source>
</evidence>
<accession>A0A2W2F4Y9</accession>
<dbReference type="RefSeq" id="WP_111180602.1">
    <property type="nucleotide sequence ID" value="NZ_POUD01000081.1"/>
</dbReference>
<feature type="compositionally biased region" description="Polar residues" evidence="1">
    <location>
        <begin position="72"/>
        <end position="82"/>
    </location>
</feature>
<dbReference type="EMBL" id="POUD01000081">
    <property type="protein sequence ID" value="PZG16647.1"/>
    <property type="molecule type" value="Genomic_DNA"/>
</dbReference>
<feature type="transmembrane region" description="Helical" evidence="2">
    <location>
        <begin position="40"/>
        <end position="61"/>
    </location>
</feature>
<keyword evidence="4" id="KW-1185">Reference proteome</keyword>